<dbReference type="EMBL" id="CAFBNF010000420">
    <property type="protein sequence ID" value="CAB4965768.1"/>
    <property type="molecule type" value="Genomic_DNA"/>
</dbReference>
<protein>
    <submittedName>
        <fullName evidence="1">Unannotated protein</fullName>
    </submittedName>
</protein>
<dbReference type="AlphaFoldDB" id="A0A6J7LBA3"/>
<organism evidence="1">
    <name type="scientific">freshwater metagenome</name>
    <dbReference type="NCBI Taxonomy" id="449393"/>
    <lineage>
        <taxon>unclassified sequences</taxon>
        <taxon>metagenomes</taxon>
        <taxon>ecological metagenomes</taxon>
    </lineage>
</organism>
<sequence>MIQQRSDPSISTGAPLVSVLLAASRTPASRENSSRIAVSSADSSGSYAAAAASHARVLRESPLTAAPSKSST</sequence>
<proteinExistence type="predicted"/>
<accession>A0A6J7LBA3</accession>
<evidence type="ECO:0000313" key="1">
    <source>
        <dbReference type="EMBL" id="CAB4965768.1"/>
    </source>
</evidence>
<reference evidence="1" key="1">
    <citation type="submission" date="2020-05" db="EMBL/GenBank/DDBJ databases">
        <authorList>
            <person name="Chiriac C."/>
            <person name="Salcher M."/>
            <person name="Ghai R."/>
            <person name="Kavagutti S V."/>
        </authorList>
    </citation>
    <scope>NUCLEOTIDE SEQUENCE</scope>
</reference>
<gene>
    <name evidence="1" type="ORF">UFOPK3773_02435</name>
</gene>
<name>A0A6J7LBA3_9ZZZZ</name>